<evidence type="ECO:0000256" key="1">
    <source>
        <dbReference type="ARBA" id="ARBA00023012"/>
    </source>
</evidence>
<feature type="transmembrane region" description="Helical" evidence="2">
    <location>
        <begin position="23"/>
        <end position="40"/>
    </location>
</feature>
<feature type="transmembrane region" description="Helical" evidence="2">
    <location>
        <begin position="95"/>
        <end position="114"/>
    </location>
</feature>
<feature type="domain" description="HTH LytTR-type" evidence="3">
    <location>
        <begin position="183"/>
        <end position="277"/>
    </location>
</feature>
<evidence type="ECO:0000313" key="5">
    <source>
        <dbReference type="Proteomes" id="UP000292345"/>
    </source>
</evidence>
<dbReference type="GO" id="GO:0003677">
    <property type="term" value="F:DNA binding"/>
    <property type="evidence" value="ECO:0007669"/>
    <property type="project" value="InterPro"/>
</dbReference>
<dbReference type="AlphaFoldDB" id="A0A4Q7EM00"/>
<dbReference type="InterPro" id="IPR046947">
    <property type="entry name" value="LytR-like"/>
</dbReference>
<comment type="caution">
    <text evidence="4">The sequence shown here is derived from an EMBL/GenBank/DDBJ whole genome shotgun (WGS) entry which is preliminary data.</text>
</comment>
<organism evidence="4 5">
    <name type="scientific">Pseudoalteromonas rubra</name>
    <dbReference type="NCBI Taxonomy" id="43658"/>
    <lineage>
        <taxon>Bacteria</taxon>
        <taxon>Pseudomonadati</taxon>
        <taxon>Pseudomonadota</taxon>
        <taxon>Gammaproteobacteria</taxon>
        <taxon>Alteromonadales</taxon>
        <taxon>Pseudoalteromonadaceae</taxon>
        <taxon>Pseudoalteromonas</taxon>
    </lineage>
</organism>
<gene>
    <name evidence="4" type="ORF">C3B51_00765</name>
</gene>
<keyword evidence="2" id="KW-1133">Transmembrane helix</keyword>
<dbReference type="EMBL" id="PPUZ01000002">
    <property type="protein sequence ID" value="RZM85215.1"/>
    <property type="molecule type" value="Genomic_DNA"/>
</dbReference>
<evidence type="ECO:0000313" key="4">
    <source>
        <dbReference type="EMBL" id="RZM85215.1"/>
    </source>
</evidence>
<accession>A0A4Q7EM00</accession>
<evidence type="ECO:0000256" key="2">
    <source>
        <dbReference type="SAM" id="Phobius"/>
    </source>
</evidence>
<keyword evidence="2" id="KW-0472">Membrane</keyword>
<dbReference type="RefSeq" id="WP_130243852.1">
    <property type="nucleotide sequence ID" value="NZ_PPUZ01000002.1"/>
</dbReference>
<sequence length="277" mass="32269">MEMKLKSEIRSFGISIVNCQEKLYLLSCFVFSSLFLYIVHVNDHPVESDHAFTTHVLTMYIKVFLTCLMMSLYFKSIKNKDNKKLPEFKINLWFCLFYTLSCLFELLVSDMVYGPDSHDIMGYSHSSFKIVDTVILSFLVSLFSYFTVAFFMKNKNSIINLMDNNKKAKKSVKAKINDIEKAIPIEHIEYIKVEENYCYLWTTQEQKGEKYTLRKTLSRIVADLDDSHVVQVHRSYAINRNHIDSVFRVAGRVKVKMKSGVILPVTPIHVHKVSEQD</sequence>
<reference evidence="4 5" key="1">
    <citation type="submission" date="2018-01" db="EMBL/GenBank/DDBJ databases">
        <title>Co-occurrence of chitin degradation, pigmentation and bioactivity in marine Pseudoalteromonas.</title>
        <authorList>
            <person name="Paulsen S."/>
            <person name="Gram L."/>
            <person name="Machado H."/>
        </authorList>
    </citation>
    <scope>NUCLEOTIDE SEQUENCE [LARGE SCALE GENOMIC DNA]</scope>
    <source>
        <strain evidence="4 5">S1946</strain>
    </source>
</reference>
<feature type="transmembrane region" description="Helical" evidence="2">
    <location>
        <begin position="134"/>
        <end position="152"/>
    </location>
</feature>
<dbReference type="SMART" id="SM00850">
    <property type="entry name" value="LytTR"/>
    <property type="match status" value="1"/>
</dbReference>
<keyword evidence="1" id="KW-0902">Two-component regulatory system</keyword>
<protein>
    <recommendedName>
        <fullName evidence="3">HTH LytTR-type domain-containing protein</fullName>
    </recommendedName>
</protein>
<dbReference type="Pfam" id="PF04397">
    <property type="entry name" value="LytTR"/>
    <property type="match status" value="1"/>
</dbReference>
<dbReference type="GO" id="GO:0000156">
    <property type="term" value="F:phosphorelay response regulator activity"/>
    <property type="evidence" value="ECO:0007669"/>
    <property type="project" value="InterPro"/>
</dbReference>
<dbReference type="PANTHER" id="PTHR37299">
    <property type="entry name" value="TRANSCRIPTIONAL REGULATOR-RELATED"/>
    <property type="match status" value="1"/>
</dbReference>
<dbReference type="PROSITE" id="PS50930">
    <property type="entry name" value="HTH_LYTTR"/>
    <property type="match status" value="1"/>
</dbReference>
<keyword evidence="2" id="KW-0812">Transmembrane</keyword>
<proteinExistence type="predicted"/>
<feature type="transmembrane region" description="Helical" evidence="2">
    <location>
        <begin position="52"/>
        <end position="74"/>
    </location>
</feature>
<dbReference type="Proteomes" id="UP000292345">
    <property type="component" value="Unassembled WGS sequence"/>
</dbReference>
<name>A0A4Q7EM00_9GAMM</name>
<evidence type="ECO:0000259" key="3">
    <source>
        <dbReference type="PROSITE" id="PS50930"/>
    </source>
</evidence>
<dbReference type="PANTHER" id="PTHR37299:SF1">
    <property type="entry name" value="STAGE 0 SPORULATION PROTEIN A HOMOLOG"/>
    <property type="match status" value="1"/>
</dbReference>
<dbReference type="InterPro" id="IPR007492">
    <property type="entry name" value="LytTR_DNA-bd_dom"/>
</dbReference>
<dbReference type="Gene3D" id="2.40.50.1020">
    <property type="entry name" value="LytTr DNA-binding domain"/>
    <property type="match status" value="1"/>
</dbReference>